<dbReference type="PANTHER" id="PTHR16212">
    <property type="entry name" value="FOCADHESIN FAMILY MEMBER"/>
    <property type="match status" value="1"/>
</dbReference>
<keyword evidence="3" id="KW-1185">Reference proteome</keyword>
<reference evidence="2" key="1">
    <citation type="submission" date="2023-02" db="EMBL/GenBank/DDBJ databases">
        <title>Genome of toxic invasive species Heracleum sosnowskyi carries increased number of genes despite the absence of recent whole-genome duplications.</title>
        <authorList>
            <person name="Schelkunov M."/>
            <person name="Shtratnikova V."/>
            <person name="Makarenko M."/>
            <person name="Klepikova A."/>
            <person name="Omelchenko D."/>
            <person name="Novikova G."/>
            <person name="Obukhova E."/>
            <person name="Bogdanov V."/>
            <person name="Penin A."/>
            <person name="Logacheva M."/>
        </authorList>
    </citation>
    <scope>NUCLEOTIDE SEQUENCE</scope>
    <source>
        <strain evidence="2">Hsosn_3</strain>
        <tissue evidence="2">Leaf</tissue>
    </source>
</reference>
<protein>
    <submittedName>
        <fullName evidence="2">ARM repeat superfamily protein</fullName>
    </submittedName>
</protein>
<gene>
    <name evidence="2" type="ORF">POM88_035792</name>
</gene>
<evidence type="ECO:0000313" key="3">
    <source>
        <dbReference type="Proteomes" id="UP001237642"/>
    </source>
</evidence>
<dbReference type="EMBL" id="JAUIZM010000008">
    <property type="protein sequence ID" value="KAK1369700.1"/>
    <property type="molecule type" value="Genomic_DNA"/>
</dbReference>
<organism evidence="2 3">
    <name type="scientific">Heracleum sosnowskyi</name>
    <dbReference type="NCBI Taxonomy" id="360622"/>
    <lineage>
        <taxon>Eukaryota</taxon>
        <taxon>Viridiplantae</taxon>
        <taxon>Streptophyta</taxon>
        <taxon>Embryophyta</taxon>
        <taxon>Tracheophyta</taxon>
        <taxon>Spermatophyta</taxon>
        <taxon>Magnoliopsida</taxon>
        <taxon>eudicotyledons</taxon>
        <taxon>Gunneridae</taxon>
        <taxon>Pentapetalae</taxon>
        <taxon>asterids</taxon>
        <taxon>campanulids</taxon>
        <taxon>Apiales</taxon>
        <taxon>Apiaceae</taxon>
        <taxon>Apioideae</taxon>
        <taxon>apioid superclade</taxon>
        <taxon>Tordylieae</taxon>
        <taxon>Tordyliinae</taxon>
        <taxon>Heracleum</taxon>
    </lineage>
</organism>
<accession>A0AAD8HP58</accession>
<reference evidence="2" key="2">
    <citation type="submission" date="2023-05" db="EMBL/GenBank/DDBJ databases">
        <authorList>
            <person name="Schelkunov M.I."/>
        </authorList>
    </citation>
    <scope>NUCLEOTIDE SEQUENCE</scope>
    <source>
        <strain evidence="2">Hsosn_3</strain>
        <tissue evidence="2">Leaf</tissue>
    </source>
</reference>
<evidence type="ECO:0000313" key="2">
    <source>
        <dbReference type="EMBL" id="KAK1369700.1"/>
    </source>
</evidence>
<dbReference type="Proteomes" id="UP001237642">
    <property type="component" value="Unassembled WGS sequence"/>
</dbReference>
<dbReference type="Pfam" id="PF12530">
    <property type="entry name" value="DUF3730"/>
    <property type="match status" value="2"/>
</dbReference>
<proteinExistence type="predicted"/>
<dbReference type="GO" id="GO:0060147">
    <property type="term" value="P:regulation of post-transcriptional gene silencing"/>
    <property type="evidence" value="ECO:0007669"/>
    <property type="project" value="InterPro"/>
</dbReference>
<dbReference type="InterPro" id="IPR022542">
    <property type="entry name" value="FOCAD/RST1_DUF3730"/>
</dbReference>
<feature type="domain" description="DUF3730" evidence="1">
    <location>
        <begin position="77"/>
        <end position="339"/>
    </location>
</feature>
<sequence length="1837" mass="206410">MDSYSPLLEKTGVPQPSLQSYAVISIFDKFHSSEYDDVGRNAITQCLLSSSPTVVDQSVRQLCRLVTHDKFNLSDALLELQAALEASHSRFVDVFVKALGFLVRWGFRNHSTSFRFPSSHAHPFVKILSCRIEVQSQLPKQVILFMALNKNLGMLQVCDFLTPFFNFMTITMSNFISFSRTLFSSMASLCCSYPLEALPVIKLLTRLLRFSPCKNEQEISNVSYFLENMADMLIVVLRKLVGMGLLVHEVQLQCVELLETIFSLNTYLDNSSCRSEAVIEISRRLVTIQDELGLSYIPEISSVVLSLFITIVQAEFEHEQLCVLRMLLLLFKWKEKKGNLVTECLGEELLYIFPLMNLMSSPSISVKQAATNLLSLLYESSINLLITQAEGQDMKKRTPSISRPEHIFYRLLQHLWYQAPFLSYASSYLVMTNGEIDVKETHHLQKRWTDMMVEYALRVVERQKSSVPISGSENIVLKEMAPYISAIMSVLVLHHAMGASAVELLAVTGKVNPKLGVPLLLVILFYNNIICAEDQAIDYHWILLKLLGALPSLASHQAMIPLVVQTLLPMLQNDTKPMLYATATRVLCKTWEMNDRVFGSLQSILLPKRFIQYASERDICRSMAISLCDVCKRDPDRGVDLILSVSACIESRDPSVHTIGLISLAHLCEADVIDFYTAWGVIRKQLLNYLENPVISHGISFLLRYGAMDAATFPEAANDVLYILWEIGITTHPACELMWAKTRAAAFESLTHYEVLHIQNSIPEFKERNMELLTAETHTEVLRAMEKFEINIIKFEFQTRQRLVKEKRVPRNKIEKLVHVYPQLNFKQGDNRKIRDLPGAALFCLTFTHDVNNHGAAKDLHARFRTALLDIAASLQLSRNILVAVLSFQSWKVFMQRWIKAEMGISTAFGNTSKPANDILKSVIQIAEDSIPRLAENIALAVGAFCMVLPPSAHAVKSTAIKFLLNWLFQYEHEYRQWSAAISIGAISSSLHATDYKQKFQNINALLEVVSKCKSTLVKGACGFGLGFSSQDLFTRVKFDDESDSHKETYRMQETYLLGRIVRALCQMLSKITQSSSDKLELQNLSAYFGQATDAVDSESLFIIHDNLEEDVWGIAGVVLGLGSTVTAVYRTGNHDAVHKINCLIKSWIQHVNPVIRNSATTDKIEIALSVGSCLALPNLVYFFQKVDNLDDFELDNLINGFRDLISELVSVNKSGVLHQSLLFASCTGVGNLLACILNEGVHSVQVAYVNDLLILLKLCYTRSYPPLVHLGGMLGIVNILGAGAGSLFQRDSSTFLHPVPDSKQSSFIMGPLLSSSAMEPKLMSLIQDIFLVAQNRDDPQLQPYAAWAISFLRHYLRFTNVRNEENNSQRNVVGSKFVSSNFSDDSLVMKLSLWLSNHNFSGTGNTPHVNTVATALRCLTSAPRLPLLDWGAIIRRCVRYNPQNHVLLPSDSASSRRRFLQEECLLFSLAHAKEFDSLLNFLDELSDLSRLRTLELNMQSCVLSHLADMSKVFSSSRIEKLLDDVANFVKQLVPSEELYNSEQKSLLRISCWNGLSLCLNGTNTYGEGYVSYVENCMKVLFCSTSSSLYSATSAVVCQDHLLEEWTVAIKCLAQAQQAWLVDFLKVSEVDFRPGNIYFLEVKKKIQATCRLVRIGSIPMTQIGSLKAFMLNTRSQDIWEVLVEVAATLQHADGSTKRQWVLDAAEISCVTSYPLTALQFLGLLCGCFSKYMPFLIVDQLTVLCDFPVALASLLSETSWRDVADSVVSLLWTTTERLHGWVTNMERVPSDSPNSQDIDQSEDSMADDLLKLLHHACILLKDYLPTEKQLSLANMVIP</sequence>
<evidence type="ECO:0000259" key="1">
    <source>
        <dbReference type="Pfam" id="PF12530"/>
    </source>
</evidence>
<dbReference type="InterPro" id="IPR016024">
    <property type="entry name" value="ARM-type_fold"/>
</dbReference>
<comment type="caution">
    <text evidence="2">The sequence shown here is derived from an EMBL/GenBank/DDBJ whole genome shotgun (WGS) entry which is preliminary data.</text>
</comment>
<dbReference type="SUPFAM" id="SSF48371">
    <property type="entry name" value="ARM repeat"/>
    <property type="match status" value="1"/>
</dbReference>
<dbReference type="InterPro" id="IPR045163">
    <property type="entry name" value="Focadhesin/RST1"/>
</dbReference>
<name>A0AAD8HP58_9APIA</name>
<dbReference type="PANTHER" id="PTHR16212:SF4">
    <property type="entry name" value="FOCADHESIN"/>
    <property type="match status" value="1"/>
</dbReference>
<feature type="domain" description="DUF3730" evidence="1">
    <location>
        <begin position="539"/>
        <end position="750"/>
    </location>
</feature>